<organism evidence="3 4">
    <name type="scientific">Oncorhynchus tshawytscha</name>
    <name type="common">Chinook salmon</name>
    <name type="synonym">Salmo tshawytscha</name>
    <dbReference type="NCBI Taxonomy" id="74940"/>
    <lineage>
        <taxon>Eukaryota</taxon>
        <taxon>Metazoa</taxon>
        <taxon>Chordata</taxon>
        <taxon>Craniata</taxon>
        <taxon>Vertebrata</taxon>
        <taxon>Euteleostomi</taxon>
        <taxon>Actinopterygii</taxon>
        <taxon>Neopterygii</taxon>
        <taxon>Teleostei</taxon>
        <taxon>Protacanthopterygii</taxon>
        <taxon>Salmoniformes</taxon>
        <taxon>Salmonidae</taxon>
        <taxon>Salmoninae</taxon>
        <taxon>Oncorhynchus</taxon>
    </lineage>
</organism>
<dbReference type="GO" id="GO:0016301">
    <property type="term" value="F:kinase activity"/>
    <property type="evidence" value="ECO:0007669"/>
    <property type="project" value="UniProtKB-KW"/>
</dbReference>
<evidence type="ECO:0000256" key="2">
    <source>
        <dbReference type="ARBA" id="ARBA00022777"/>
    </source>
</evidence>
<evidence type="ECO:0008006" key="5">
    <source>
        <dbReference type="Google" id="ProtNLM"/>
    </source>
</evidence>
<dbReference type="GeneTree" id="ENSGT00390000005743"/>
<dbReference type="SUPFAM" id="SSF53613">
    <property type="entry name" value="Ribokinase-like"/>
    <property type="match status" value="1"/>
</dbReference>
<name>A0A8C8F9I8_ONCTS</name>
<dbReference type="GO" id="GO:0006796">
    <property type="term" value="P:phosphate-containing compound metabolic process"/>
    <property type="evidence" value="ECO:0007669"/>
    <property type="project" value="UniProtKB-ARBA"/>
</dbReference>
<gene>
    <name evidence="3" type="primary">RBKS</name>
</gene>
<dbReference type="PANTHER" id="PTHR10584:SF166">
    <property type="entry name" value="RIBOKINASE"/>
    <property type="match status" value="1"/>
</dbReference>
<accession>A0A8C8F9I8</accession>
<dbReference type="InterPro" id="IPR029056">
    <property type="entry name" value="Ribokinase-like"/>
</dbReference>
<sequence>MVQAPRLPMAGETIHGHKFFIGFRGIGANQCIPAARIEAKNAMVCKRRHKHRNTHMFSYARPSELSVLSSSFYWATSSCVTSAGEIAIVIVAGTNLLVGGKDLWWALSARMHAKVLVCQLEVSPHTSLQALLLAQENNVKTIFNPAPAIPDLHSDFYRVSDVFCCNESEAELLTGTDVASVVDVGWAGQEPPSSLSIRVSTKPVTMVAATGDGDRLICAMAFYRAHFPTMPLEGQQMGRKRLIPQKDLPTDIFYRRQQLAH</sequence>
<dbReference type="Ensembl" id="ENSOTST00005033348.2">
    <property type="protein sequence ID" value="ENSOTSP00005030793.1"/>
    <property type="gene ID" value="ENSOTSG00005014485.2"/>
</dbReference>
<reference evidence="3" key="2">
    <citation type="submission" date="2025-09" db="UniProtKB">
        <authorList>
            <consortium name="Ensembl"/>
        </authorList>
    </citation>
    <scope>IDENTIFICATION</scope>
</reference>
<dbReference type="PRINTS" id="PR00990">
    <property type="entry name" value="RIBOKINASE"/>
</dbReference>
<dbReference type="Proteomes" id="UP000694402">
    <property type="component" value="Unassembled WGS sequence"/>
</dbReference>
<dbReference type="Gene3D" id="3.40.1190.20">
    <property type="match status" value="1"/>
</dbReference>
<keyword evidence="4" id="KW-1185">Reference proteome</keyword>
<evidence type="ECO:0000313" key="4">
    <source>
        <dbReference type="Proteomes" id="UP000694402"/>
    </source>
</evidence>
<keyword evidence="1" id="KW-0808">Transferase</keyword>
<dbReference type="InterPro" id="IPR002139">
    <property type="entry name" value="Ribo/fructo_kinase"/>
</dbReference>
<proteinExistence type="predicted"/>
<reference evidence="3" key="1">
    <citation type="submission" date="2025-08" db="UniProtKB">
        <authorList>
            <consortium name="Ensembl"/>
        </authorList>
    </citation>
    <scope>IDENTIFICATION</scope>
</reference>
<dbReference type="AlphaFoldDB" id="A0A8C8F9I8"/>
<evidence type="ECO:0000256" key="1">
    <source>
        <dbReference type="ARBA" id="ARBA00022679"/>
    </source>
</evidence>
<dbReference type="GO" id="GO:0005829">
    <property type="term" value="C:cytosol"/>
    <property type="evidence" value="ECO:0007669"/>
    <property type="project" value="TreeGrafter"/>
</dbReference>
<evidence type="ECO:0000313" key="3">
    <source>
        <dbReference type="Ensembl" id="ENSOTSP00005030793.1"/>
    </source>
</evidence>
<protein>
    <recommendedName>
        <fullName evidence="5">Ribokinase</fullName>
    </recommendedName>
</protein>
<dbReference type="PANTHER" id="PTHR10584">
    <property type="entry name" value="SUGAR KINASE"/>
    <property type="match status" value="1"/>
</dbReference>
<keyword evidence="2" id="KW-0418">Kinase</keyword>